<dbReference type="Proteomes" id="UP000027265">
    <property type="component" value="Unassembled WGS sequence"/>
</dbReference>
<dbReference type="SUPFAM" id="SSF52058">
    <property type="entry name" value="L domain-like"/>
    <property type="match status" value="1"/>
</dbReference>
<keyword evidence="2" id="KW-1185">Reference proteome</keyword>
<evidence type="ECO:0000313" key="1">
    <source>
        <dbReference type="EMBL" id="KDQ55151.1"/>
    </source>
</evidence>
<reference evidence="2" key="1">
    <citation type="journal article" date="2014" name="Proc. Natl. Acad. Sci. U.S.A.">
        <title>Extensive sampling of basidiomycete genomes demonstrates inadequacy of the white-rot/brown-rot paradigm for wood decay fungi.</title>
        <authorList>
            <person name="Riley R."/>
            <person name="Salamov A.A."/>
            <person name="Brown D.W."/>
            <person name="Nagy L.G."/>
            <person name="Floudas D."/>
            <person name="Held B.W."/>
            <person name="Levasseur A."/>
            <person name="Lombard V."/>
            <person name="Morin E."/>
            <person name="Otillar R."/>
            <person name="Lindquist E.A."/>
            <person name="Sun H."/>
            <person name="LaButti K.M."/>
            <person name="Schmutz J."/>
            <person name="Jabbour D."/>
            <person name="Luo H."/>
            <person name="Baker S.E."/>
            <person name="Pisabarro A.G."/>
            <person name="Walton J.D."/>
            <person name="Blanchette R.A."/>
            <person name="Henrissat B."/>
            <person name="Martin F."/>
            <person name="Cullen D."/>
            <person name="Hibbett D.S."/>
            <person name="Grigoriev I.V."/>
        </authorList>
    </citation>
    <scope>NUCLEOTIDE SEQUENCE [LARGE SCALE GENOMIC DNA]</scope>
    <source>
        <strain evidence="2">MUCL 33604</strain>
    </source>
</reference>
<dbReference type="EMBL" id="KL197726">
    <property type="protein sequence ID" value="KDQ55151.1"/>
    <property type="molecule type" value="Genomic_DNA"/>
</dbReference>
<protein>
    <recommendedName>
        <fullName evidence="3">F-box domain-containing protein</fullName>
    </recommendedName>
</protein>
<dbReference type="InterPro" id="IPR032675">
    <property type="entry name" value="LRR_dom_sf"/>
</dbReference>
<proteinExistence type="predicted"/>
<dbReference type="OrthoDB" id="2847287at2759"/>
<dbReference type="Gene3D" id="3.80.10.10">
    <property type="entry name" value="Ribonuclease Inhibitor"/>
    <property type="match status" value="1"/>
</dbReference>
<name>A0A067PXS9_9AGAM</name>
<dbReference type="AlphaFoldDB" id="A0A067PXS9"/>
<evidence type="ECO:0000313" key="2">
    <source>
        <dbReference type="Proteomes" id="UP000027265"/>
    </source>
</evidence>
<dbReference type="InParanoid" id="A0A067PXS9"/>
<evidence type="ECO:0008006" key="3">
    <source>
        <dbReference type="Google" id="ProtNLM"/>
    </source>
</evidence>
<accession>A0A067PXS9</accession>
<dbReference type="HOGENOM" id="CLU_698421_0_0_1"/>
<gene>
    <name evidence="1" type="ORF">JAAARDRAFT_208888</name>
</gene>
<organism evidence="1 2">
    <name type="scientific">Jaapia argillacea MUCL 33604</name>
    <dbReference type="NCBI Taxonomy" id="933084"/>
    <lineage>
        <taxon>Eukaryota</taxon>
        <taxon>Fungi</taxon>
        <taxon>Dikarya</taxon>
        <taxon>Basidiomycota</taxon>
        <taxon>Agaricomycotina</taxon>
        <taxon>Agaricomycetes</taxon>
        <taxon>Agaricomycetidae</taxon>
        <taxon>Jaapiales</taxon>
        <taxon>Jaapiaceae</taxon>
        <taxon>Jaapia</taxon>
    </lineage>
</organism>
<sequence>MSPPSITNIPRELLDIITDDIDKPRDILSLALSCRRLKDLLIPDILKKLEYATIIAPFEYHHLWDHLSSHPELACHVRVLSIAPDADPSTSPHVFDYTLGLAPDDVGAGFIAAIISTISHVVKSMCVTLASLLFGVIDDEKDRDALSGFGSLISILLKIGVYLLTCRVASHRRRNSQVLDLPNLTHLHIDAGSSGRGGPVDSAAVDVWKRFLLGCPKLKCLSIFHSRFTPHNSAVESFDAILDIVHWRYLKKLDLWPSIYSSSTFNKFLARHPSIEWLDLSNYSGPQFPVGSFQHLHYLSGDLSAIRAIAPSKPPSLRTIFYLCHIDNSFGPQVDEVVRAFKSMEPTLRCVELVGQGRPFWGDYTDGLATRIHARLPRLRIDLHSSFNLYPGEDE</sequence>